<proteinExistence type="predicted"/>
<evidence type="ECO:0000313" key="2">
    <source>
        <dbReference type="EMBL" id="GGK31547.1"/>
    </source>
</evidence>
<dbReference type="RefSeq" id="WP_189009591.1">
    <property type="nucleotide sequence ID" value="NZ_BMPP01000011.1"/>
</dbReference>
<evidence type="ECO:0000256" key="1">
    <source>
        <dbReference type="SAM" id="MobiDB-lite"/>
    </source>
</evidence>
<accession>A0ABQ2EXU3</accession>
<organism evidence="2 3">
    <name type="scientific">Deinococcus malanensis</name>
    <dbReference type="NCBI Taxonomy" id="1706855"/>
    <lineage>
        <taxon>Bacteria</taxon>
        <taxon>Thermotogati</taxon>
        <taxon>Deinococcota</taxon>
        <taxon>Deinococci</taxon>
        <taxon>Deinococcales</taxon>
        <taxon>Deinococcaceae</taxon>
        <taxon>Deinococcus</taxon>
    </lineage>
</organism>
<dbReference type="EMBL" id="BMPP01000011">
    <property type="protein sequence ID" value="GGK31547.1"/>
    <property type="molecule type" value="Genomic_DNA"/>
</dbReference>
<dbReference type="Proteomes" id="UP000647587">
    <property type="component" value="Unassembled WGS sequence"/>
</dbReference>
<name>A0ABQ2EXU3_9DEIO</name>
<reference evidence="3" key="1">
    <citation type="journal article" date="2019" name="Int. J. Syst. Evol. Microbiol.">
        <title>The Global Catalogue of Microorganisms (GCM) 10K type strain sequencing project: providing services to taxonomists for standard genome sequencing and annotation.</title>
        <authorList>
            <consortium name="The Broad Institute Genomics Platform"/>
            <consortium name="The Broad Institute Genome Sequencing Center for Infectious Disease"/>
            <person name="Wu L."/>
            <person name="Ma J."/>
        </authorList>
    </citation>
    <scope>NUCLEOTIDE SEQUENCE [LARGE SCALE GENOMIC DNA]</scope>
    <source>
        <strain evidence="3">JCM 30331</strain>
    </source>
</reference>
<feature type="region of interest" description="Disordered" evidence="1">
    <location>
        <begin position="1"/>
        <end position="21"/>
    </location>
</feature>
<evidence type="ECO:0000313" key="3">
    <source>
        <dbReference type="Proteomes" id="UP000647587"/>
    </source>
</evidence>
<keyword evidence="3" id="KW-1185">Reference proteome</keyword>
<sequence>MAESVSVQRRKKQRQRPDVTSLVAAPSVSAGCFVTQRQQLQTHALRPVALQRGAAQPVLRAAGLIRQDTSAIQTQQQAG</sequence>
<gene>
    <name evidence="2" type="ORF">GCM10008955_26730</name>
</gene>
<comment type="caution">
    <text evidence="2">The sequence shown here is derived from an EMBL/GenBank/DDBJ whole genome shotgun (WGS) entry which is preliminary data.</text>
</comment>
<protein>
    <submittedName>
        <fullName evidence="2">Uncharacterized protein</fullName>
    </submittedName>
</protein>